<feature type="domain" description="NADH-quinone oxidoreductase subunit D" evidence="3">
    <location>
        <begin position="286"/>
        <end position="359"/>
    </location>
</feature>
<dbReference type="GO" id="GO:0048038">
    <property type="term" value="F:quinone binding"/>
    <property type="evidence" value="ECO:0007669"/>
    <property type="project" value="InterPro"/>
</dbReference>
<evidence type="ECO:0000256" key="2">
    <source>
        <dbReference type="PIRSR" id="PIRSR601501-1"/>
    </source>
</evidence>
<comment type="cofactor">
    <cofactor evidence="2">
        <name>Ni(2+)</name>
        <dbReference type="ChEBI" id="CHEBI:49786"/>
    </cofactor>
</comment>
<dbReference type="InterPro" id="IPR001135">
    <property type="entry name" value="NADH_Q_OxRdtase_suD"/>
</dbReference>
<keyword evidence="2" id="KW-0479">Metal-binding</keyword>
<organism evidence="4">
    <name type="scientific">Longilinea arvoryzae</name>
    <dbReference type="NCBI Taxonomy" id="360412"/>
    <lineage>
        <taxon>Bacteria</taxon>
        <taxon>Bacillati</taxon>
        <taxon>Chloroflexota</taxon>
        <taxon>Anaerolineae</taxon>
        <taxon>Anaerolineales</taxon>
        <taxon>Anaerolineaceae</taxon>
        <taxon>Longilinea</taxon>
    </lineage>
</organism>
<feature type="binding site" evidence="2">
    <location>
        <position position="44"/>
    </location>
    <ligand>
        <name>Mg(2+)</name>
        <dbReference type="ChEBI" id="CHEBI:18420"/>
    </ligand>
</feature>
<dbReference type="PANTHER" id="PTHR43485">
    <property type="entry name" value="HYDROGENASE-4 COMPONENT G"/>
    <property type="match status" value="1"/>
</dbReference>
<dbReference type="OrthoDB" id="9801496at2"/>
<sequence>MPYTIPIGPYHPALEEPYKLSVTCKGEIIEKADIEIGFSFRSIELLAQRRNYIQDLTLVERVCGICSSVHTATLAMAAEKLAGIEVPARGRYIRTIMLELERLHSHLLWAGIGAEVLGYQTVFMEAFNLRERVMDLLERVSGNRVHYAANAIGGVNFDLTEPDVVLGVVREIKDKLANVIVPAFMESITLKGRVTEVGPLSKEDALAYGAVGPLARASGLATDIRQDRPYAAYQELGFKIVTAEGGDVKARIVVRAMEMLESVRLIEAALENLPTGPVRIADHFPVIPAGEVVMNSEAPRGELFYHLVSDGSDIPQRLKIRTPSYVNIPAIQAMVHGQHLADLPIIQASADPCCSCTDR</sequence>
<feature type="binding site" evidence="2">
    <location>
        <position position="66"/>
    </location>
    <ligand>
        <name>Fe cation</name>
        <dbReference type="ChEBI" id="CHEBI:24875"/>
    </ligand>
</feature>
<feature type="binding site" evidence="2">
    <location>
        <position position="66"/>
    </location>
    <ligand>
        <name>Ni(2+)</name>
        <dbReference type="ChEBI" id="CHEBI:49786"/>
    </ligand>
</feature>
<dbReference type="GO" id="GO:0016651">
    <property type="term" value="F:oxidoreductase activity, acting on NAD(P)H"/>
    <property type="evidence" value="ECO:0007669"/>
    <property type="project" value="InterPro"/>
</dbReference>
<name>A0A0S7BJI0_9CHLR</name>
<dbReference type="GO" id="GO:0016151">
    <property type="term" value="F:nickel cation binding"/>
    <property type="evidence" value="ECO:0007669"/>
    <property type="project" value="InterPro"/>
</dbReference>
<accession>A0A0S7BJI0</accession>
<dbReference type="SUPFAM" id="SSF56762">
    <property type="entry name" value="HydB/Nqo4-like"/>
    <property type="match status" value="1"/>
</dbReference>
<dbReference type="Pfam" id="PF00374">
    <property type="entry name" value="NiFeSe_Hases"/>
    <property type="match status" value="1"/>
</dbReference>
<feature type="binding site" evidence="2">
    <location>
        <position position="353"/>
    </location>
    <ligand>
        <name>Ni(2+)</name>
        <dbReference type="ChEBI" id="CHEBI:49786"/>
    </ligand>
</feature>
<dbReference type="PANTHER" id="PTHR43485:SF1">
    <property type="entry name" value="FORMATE HYDROGENLYASE SUBUNIT 5-RELATED"/>
    <property type="match status" value="1"/>
</dbReference>
<dbReference type="Pfam" id="PF00346">
    <property type="entry name" value="Complex1_49kDa"/>
    <property type="match status" value="2"/>
</dbReference>
<feature type="binding site" evidence="2">
    <location>
        <position position="356"/>
    </location>
    <ligand>
        <name>Fe cation</name>
        <dbReference type="ChEBI" id="CHEBI:24875"/>
    </ligand>
</feature>
<feature type="binding site" evidence="2">
    <location>
        <position position="320"/>
    </location>
    <ligand>
        <name>Mg(2+)</name>
        <dbReference type="ChEBI" id="CHEBI:18420"/>
    </ligand>
</feature>
<protein>
    <submittedName>
        <fullName evidence="4">Ni,Fe-hydrogenase III large subunit</fullName>
    </submittedName>
</protein>
<evidence type="ECO:0000313" key="4">
    <source>
        <dbReference type="EMBL" id="GAP14354.1"/>
    </source>
</evidence>
<gene>
    <name evidence="4" type="ORF">LARV_02122</name>
</gene>
<evidence type="ECO:0000259" key="3">
    <source>
        <dbReference type="Pfam" id="PF00346"/>
    </source>
</evidence>
<reference evidence="4" key="1">
    <citation type="submission" date="2015-07" db="EMBL/GenBank/DDBJ databases">
        <title>Draft Genome Sequences of Anaerolinea thermolimosa IMO-1, Bellilinea caldifistulae GOMI-1, Leptolinea tardivitalis YMTK-2, Levilinea saccharolytica KIBI-1,Longilinea arvoryzae KOME-1, Previously Described as Members of the Anaerolineaceae (Chloroflexi).</title>
        <authorList>
            <person name="Sekiguchi Y."/>
            <person name="Ohashi A."/>
            <person name="Matsuura N."/>
            <person name="Tourlousse M.D."/>
        </authorList>
    </citation>
    <scope>NUCLEOTIDE SEQUENCE [LARGE SCALE GENOMIC DNA]</scope>
    <source>
        <strain evidence="4">KOME-1</strain>
    </source>
</reference>
<dbReference type="InterPro" id="IPR029014">
    <property type="entry name" value="NiFe-Hase_large"/>
</dbReference>
<dbReference type="EMBL" id="DF967972">
    <property type="protein sequence ID" value="GAP14354.1"/>
    <property type="molecule type" value="Genomic_DNA"/>
</dbReference>
<dbReference type="InterPro" id="IPR052197">
    <property type="entry name" value="ComplexI_49kDa-like"/>
</dbReference>
<dbReference type="Gene3D" id="1.10.645.10">
    <property type="entry name" value="Cytochrome-c3 Hydrogenase, chain B"/>
    <property type="match status" value="1"/>
</dbReference>
<feature type="domain" description="NADH-quinone oxidoreductase subunit D" evidence="3">
    <location>
        <begin position="117"/>
        <end position="282"/>
    </location>
</feature>
<comment type="cofactor">
    <cofactor evidence="2">
        <name>Fe cation</name>
        <dbReference type="ChEBI" id="CHEBI:24875"/>
    </cofactor>
</comment>
<feature type="binding site" evidence="2">
    <location>
        <position position="63"/>
    </location>
    <ligand>
        <name>Ni(2+)</name>
        <dbReference type="ChEBI" id="CHEBI:49786"/>
    </ligand>
</feature>
<dbReference type="RefSeq" id="WP_075073618.1">
    <property type="nucleotide sequence ID" value="NZ_DF967972.1"/>
</dbReference>
<dbReference type="AlphaFoldDB" id="A0A0S7BJI0"/>
<proteinExistence type="predicted"/>
<keyword evidence="5" id="KW-1185">Reference proteome</keyword>
<keyword evidence="1" id="KW-0560">Oxidoreductase</keyword>
<keyword evidence="2" id="KW-0533">Nickel</keyword>
<dbReference type="GO" id="GO:0051287">
    <property type="term" value="F:NAD binding"/>
    <property type="evidence" value="ECO:0007669"/>
    <property type="project" value="InterPro"/>
</dbReference>
<dbReference type="InterPro" id="IPR001501">
    <property type="entry name" value="Ni-dep_hyd_lsu"/>
</dbReference>
<dbReference type="STRING" id="360412.LARV_02122"/>
<dbReference type="Proteomes" id="UP000055060">
    <property type="component" value="Unassembled WGS sequence"/>
</dbReference>
<evidence type="ECO:0000313" key="5">
    <source>
        <dbReference type="Proteomes" id="UP000055060"/>
    </source>
</evidence>
<keyword evidence="2" id="KW-0460">Magnesium</keyword>
<evidence type="ECO:0000256" key="1">
    <source>
        <dbReference type="ARBA" id="ARBA00023002"/>
    </source>
</evidence>
<keyword evidence="2" id="KW-0408">Iron</keyword>